<comment type="caution">
    <text evidence="6">The sequence shown here is derived from an EMBL/GenBank/DDBJ whole genome shotgun (WGS) entry which is preliminary data.</text>
</comment>
<keyword evidence="4" id="KW-0804">Transcription</keyword>
<dbReference type="GO" id="GO:0003700">
    <property type="term" value="F:DNA-binding transcription factor activity"/>
    <property type="evidence" value="ECO:0007669"/>
    <property type="project" value="TreeGrafter"/>
</dbReference>
<sequence length="195" mass="20991">MSAGGSATAALVLGELAGHFPLLRPDIHLVPSPSLLTLVENDQLHACLAFKGEQKKSSLVFRELCAAPLACYCAPDHPLAGRDTLVKRDLAGSFIACSPRQIPDSIFAIQNGILASLPPGQRYFASSIESALTLVKAGLGYTLFPALPLARTDGLRCIPVTGLPAVPYGVYCQRRNDHPVLRQFLTLLAERFREK</sequence>
<keyword evidence="2" id="KW-0805">Transcription regulation</keyword>
<feature type="domain" description="LysR substrate-binding" evidence="5">
    <location>
        <begin position="8"/>
        <end position="192"/>
    </location>
</feature>
<comment type="similarity">
    <text evidence="1">Belongs to the LysR transcriptional regulatory family.</text>
</comment>
<evidence type="ECO:0000256" key="4">
    <source>
        <dbReference type="ARBA" id="ARBA00023163"/>
    </source>
</evidence>
<name>A0A938XE64_9CLOT</name>
<dbReference type="Pfam" id="PF03466">
    <property type="entry name" value="LysR_substrate"/>
    <property type="match status" value="1"/>
</dbReference>
<dbReference type="PANTHER" id="PTHR30346:SF0">
    <property type="entry name" value="HCA OPERON TRANSCRIPTIONAL ACTIVATOR HCAR"/>
    <property type="match status" value="1"/>
</dbReference>
<proteinExistence type="inferred from homology"/>
<dbReference type="PANTHER" id="PTHR30346">
    <property type="entry name" value="TRANSCRIPTIONAL DUAL REGULATOR HCAR-RELATED"/>
    <property type="match status" value="1"/>
</dbReference>
<accession>A0A938XE64</accession>
<evidence type="ECO:0000313" key="6">
    <source>
        <dbReference type="EMBL" id="MBM6949280.1"/>
    </source>
</evidence>
<dbReference type="GO" id="GO:0032993">
    <property type="term" value="C:protein-DNA complex"/>
    <property type="evidence" value="ECO:0007669"/>
    <property type="project" value="TreeGrafter"/>
</dbReference>
<evidence type="ECO:0000256" key="3">
    <source>
        <dbReference type="ARBA" id="ARBA00023125"/>
    </source>
</evidence>
<evidence type="ECO:0000313" key="7">
    <source>
        <dbReference type="Proteomes" id="UP000705508"/>
    </source>
</evidence>
<dbReference type="GO" id="GO:0003677">
    <property type="term" value="F:DNA binding"/>
    <property type="evidence" value="ECO:0007669"/>
    <property type="project" value="UniProtKB-KW"/>
</dbReference>
<dbReference type="Proteomes" id="UP000705508">
    <property type="component" value="Unassembled WGS sequence"/>
</dbReference>
<gene>
    <name evidence="6" type="ORF">H6A20_11590</name>
</gene>
<dbReference type="CDD" id="cd05466">
    <property type="entry name" value="PBP2_LTTR_substrate"/>
    <property type="match status" value="1"/>
</dbReference>
<protein>
    <submittedName>
        <fullName evidence="6">Substrate-binding domain-containing protein</fullName>
    </submittedName>
</protein>
<dbReference type="Gene3D" id="3.40.190.10">
    <property type="entry name" value="Periplasmic binding protein-like II"/>
    <property type="match status" value="2"/>
</dbReference>
<reference evidence="6" key="1">
    <citation type="submission" date="2020-08" db="EMBL/GenBank/DDBJ databases">
        <authorList>
            <person name="Cejkova D."/>
            <person name="Kubasova T."/>
            <person name="Jahodarova E."/>
            <person name="Rychlik I."/>
        </authorList>
    </citation>
    <scope>NUCLEOTIDE SEQUENCE</scope>
    <source>
        <strain evidence="6">An582</strain>
    </source>
</reference>
<dbReference type="SUPFAM" id="SSF53850">
    <property type="entry name" value="Periplasmic binding protein-like II"/>
    <property type="match status" value="1"/>
</dbReference>
<dbReference type="AlphaFoldDB" id="A0A938XE64"/>
<reference evidence="6" key="2">
    <citation type="journal article" date="2021" name="Sci. Rep.">
        <title>The distribution of antibiotic resistance genes in chicken gut microbiota commensals.</title>
        <authorList>
            <person name="Juricova H."/>
            <person name="Matiasovicova J."/>
            <person name="Kubasova T."/>
            <person name="Cejkova D."/>
            <person name="Rychlik I."/>
        </authorList>
    </citation>
    <scope>NUCLEOTIDE SEQUENCE</scope>
    <source>
        <strain evidence="6">An582</strain>
    </source>
</reference>
<dbReference type="EMBL" id="JACJKS010000022">
    <property type="protein sequence ID" value="MBM6949280.1"/>
    <property type="molecule type" value="Genomic_DNA"/>
</dbReference>
<evidence type="ECO:0000256" key="1">
    <source>
        <dbReference type="ARBA" id="ARBA00009437"/>
    </source>
</evidence>
<keyword evidence="3" id="KW-0238">DNA-binding</keyword>
<dbReference type="InterPro" id="IPR005119">
    <property type="entry name" value="LysR_subst-bd"/>
</dbReference>
<evidence type="ECO:0000259" key="5">
    <source>
        <dbReference type="Pfam" id="PF03466"/>
    </source>
</evidence>
<evidence type="ECO:0000256" key="2">
    <source>
        <dbReference type="ARBA" id="ARBA00023015"/>
    </source>
</evidence>
<organism evidence="6 7">
    <name type="scientific">Mordavella massiliensis</name>
    <dbReference type="NCBI Taxonomy" id="1871024"/>
    <lineage>
        <taxon>Bacteria</taxon>
        <taxon>Bacillati</taxon>
        <taxon>Bacillota</taxon>
        <taxon>Clostridia</taxon>
        <taxon>Eubacteriales</taxon>
        <taxon>Clostridiaceae</taxon>
        <taxon>Mordavella</taxon>
    </lineage>
</organism>